<organism evidence="4 5">
    <name type="scientific">Talaromyces islandicus</name>
    <name type="common">Penicillium islandicum</name>
    <dbReference type="NCBI Taxonomy" id="28573"/>
    <lineage>
        <taxon>Eukaryota</taxon>
        <taxon>Fungi</taxon>
        <taxon>Dikarya</taxon>
        <taxon>Ascomycota</taxon>
        <taxon>Pezizomycotina</taxon>
        <taxon>Eurotiomycetes</taxon>
        <taxon>Eurotiomycetidae</taxon>
        <taxon>Eurotiales</taxon>
        <taxon>Trichocomaceae</taxon>
        <taxon>Talaromyces</taxon>
        <taxon>Talaromyces sect. Islandici</taxon>
    </lineage>
</organism>
<comment type="subcellular location">
    <subcellularLocation>
        <location evidence="1">Cell membrane</location>
        <topology evidence="1">Lipid-anchor</topology>
        <topology evidence="1">GPI-anchor</topology>
    </subcellularLocation>
</comment>
<dbReference type="STRING" id="28573.A0A0U1LL65"/>
<accession>A0A0U1LL65</accession>
<dbReference type="EMBL" id="CVMT01000001">
    <property type="protein sequence ID" value="CRG83774.1"/>
    <property type="molecule type" value="Genomic_DNA"/>
</dbReference>
<dbReference type="PROSITE" id="PS51762">
    <property type="entry name" value="GH16_2"/>
    <property type="match status" value="1"/>
</dbReference>
<evidence type="ECO:0000259" key="3">
    <source>
        <dbReference type="PROSITE" id="PS51762"/>
    </source>
</evidence>
<keyword evidence="2" id="KW-0472">Membrane</keyword>
<evidence type="ECO:0000313" key="5">
    <source>
        <dbReference type="Proteomes" id="UP000054383"/>
    </source>
</evidence>
<evidence type="ECO:0000313" key="4">
    <source>
        <dbReference type="EMBL" id="CRG83774.1"/>
    </source>
</evidence>
<dbReference type="GO" id="GO:0004553">
    <property type="term" value="F:hydrolase activity, hydrolyzing O-glycosyl compounds"/>
    <property type="evidence" value="ECO:0007669"/>
    <property type="project" value="InterPro"/>
</dbReference>
<protein>
    <recommendedName>
        <fullName evidence="3">GH16 domain-containing protein</fullName>
    </recommendedName>
</protein>
<dbReference type="AlphaFoldDB" id="A0A0U1LL65"/>
<dbReference type="OrthoDB" id="4781at2759"/>
<dbReference type="Gene3D" id="2.60.120.200">
    <property type="match status" value="1"/>
</dbReference>
<sequence length="86" mass="10033">MSDVKDEIDPEFIGVYLYTTTQTNYFLQSIEAGMLEVNGTIPSGSFENFRTYKVDWTPDRLIWYLDGKSLRTLQRSGTYNETTKQF</sequence>
<reference evidence="4 5" key="1">
    <citation type="submission" date="2015-04" db="EMBL/GenBank/DDBJ databases">
        <authorList>
            <person name="Syromyatnikov M.Y."/>
            <person name="Popov V.N."/>
        </authorList>
    </citation>
    <scope>NUCLEOTIDE SEQUENCE [LARGE SCALE GENOMIC DNA]</scope>
    <source>
        <strain evidence="4">WF-38-12</strain>
    </source>
</reference>
<dbReference type="Pfam" id="PF00722">
    <property type="entry name" value="Glyco_hydro_16"/>
    <property type="match status" value="1"/>
</dbReference>
<dbReference type="InterPro" id="IPR000757">
    <property type="entry name" value="Beta-glucanase-like"/>
</dbReference>
<keyword evidence="5" id="KW-1185">Reference proteome</keyword>
<gene>
    <name evidence="4" type="ORF">PISL3812_01130</name>
</gene>
<evidence type="ECO:0000256" key="2">
    <source>
        <dbReference type="ARBA" id="ARBA00022475"/>
    </source>
</evidence>
<keyword evidence="2" id="KW-1003">Cell membrane</keyword>
<dbReference type="SUPFAM" id="SSF49899">
    <property type="entry name" value="Concanavalin A-like lectins/glucanases"/>
    <property type="match status" value="1"/>
</dbReference>
<dbReference type="Proteomes" id="UP000054383">
    <property type="component" value="Unassembled WGS sequence"/>
</dbReference>
<evidence type="ECO:0000256" key="1">
    <source>
        <dbReference type="ARBA" id="ARBA00004609"/>
    </source>
</evidence>
<feature type="domain" description="GH16" evidence="3">
    <location>
        <begin position="1"/>
        <end position="86"/>
    </location>
</feature>
<name>A0A0U1LL65_TALIS</name>
<proteinExistence type="predicted"/>
<dbReference type="GO" id="GO:0005975">
    <property type="term" value="P:carbohydrate metabolic process"/>
    <property type="evidence" value="ECO:0007669"/>
    <property type="project" value="InterPro"/>
</dbReference>
<dbReference type="InterPro" id="IPR013320">
    <property type="entry name" value="ConA-like_dom_sf"/>
</dbReference>
<dbReference type="GO" id="GO:0005886">
    <property type="term" value="C:plasma membrane"/>
    <property type="evidence" value="ECO:0007669"/>
    <property type="project" value="UniProtKB-SubCell"/>
</dbReference>